<feature type="compositionally biased region" description="Acidic residues" evidence="6">
    <location>
        <begin position="368"/>
        <end position="379"/>
    </location>
</feature>
<organism evidence="7 8">
    <name type="scientific">Aduncisulcus paluster</name>
    <dbReference type="NCBI Taxonomy" id="2918883"/>
    <lineage>
        <taxon>Eukaryota</taxon>
        <taxon>Metamonada</taxon>
        <taxon>Carpediemonas-like organisms</taxon>
        <taxon>Aduncisulcus</taxon>
    </lineage>
</organism>
<keyword evidence="4" id="KW-0206">Cytoskeleton</keyword>
<evidence type="ECO:0000256" key="3">
    <source>
        <dbReference type="ARBA" id="ARBA00023069"/>
    </source>
</evidence>
<dbReference type="PANTHER" id="PTHR13159:SF0">
    <property type="entry name" value="RADIAL SPOKE HEAD 6 HOMOLOG A"/>
    <property type="match status" value="1"/>
</dbReference>
<feature type="region of interest" description="Disordered" evidence="6">
    <location>
        <begin position="360"/>
        <end position="379"/>
    </location>
</feature>
<evidence type="ECO:0000256" key="4">
    <source>
        <dbReference type="ARBA" id="ARBA00023212"/>
    </source>
</evidence>
<evidence type="ECO:0000313" key="7">
    <source>
        <dbReference type="EMBL" id="GKT36779.1"/>
    </source>
</evidence>
<evidence type="ECO:0000313" key="8">
    <source>
        <dbReference type="Proteomes" id="UP001057375"/>
    </source>
</evidence>
<keyword evidence="8" id="KW-1185">Reference proteome</keyword>
<dbReference type="EMBL" id="BQXS01011298">
    <property type="protein sequence ID" value="GKT36779.1"/>
    <property type="molecule type" value="Genomic_DNA"/>
</dbReference>
<keyword evidence="5" id="KW-0966">Cell projection</keyword>
<proteinExistence type="predicted"/>
<dbReference type="Pfam" id="PF04712">
    <property type="entry name" value="Radial_spoke"/>
    <property type="match status" value="1"/>
</dbReference>
<protein>
    <submittedName>
        <fullName evidence="7">Radial spokehead-like protein like protein</fullName>
    </submittedName>
</protein>
<dbReference type="CDD" id="cd22963">
    <property type="entry name" value="DD_CrRSP4-like"/>
    <property type="match status" value="1"/>
</dbReference>
<dbReference type="Proteomes" id="UP001057375">
    <property type="component" value="Unassembled WGS sequence"/>
</dbReference>
<feature type="compositionally biased region" description="Basic and acidic residues" evidence="6">
    <location>
        <begin position="204"/>
        <end position="220"/>
    </location>
</feature>
<evidence type="ECO:0000256" key="2">
    <source>
        <dbReference type="ARBA" id="ARBA00022490"/>
    </source>
</evidence>
<dbReference type="InterPro" id="IPR006802">
    <property type="entry name" value="Radial_spoke"/>
</dbReference>
<feature type="region of interest" description="Disordered" evidence="6">
    <location>
        <begin position="203"/>
        <end position="267"/>
    </location>
</feature>
<accession>A0ABQ5KZ74</accession>
<evidence type="ECO:0000256" key="5">
    <source>
        <dbReference type="ARBA" id="ARBA00023273"/>
    </source>
</evidence>
<keyword evidence="3" id="KW-0969">Cilium</keyword>
<keyword evidence="2" id="KW-0963">Cytoplasm</keyword>
<gene>
    <name evidence="7" type="ORF">ADUPG1_009683</name>
</gene>
<feature type="compositionally biased region" description="Acidic residues" evidence="6">
    <location>
        <begin position="418"/>
        <end position="444"/>
    </location>
</feature>
<name>A0ABQ5KZ74_9EUKA</name>
<evidence type="ECO:0000256" key="1">
    <source>
        <dbReference type="ARBA" id="ARBA00004430"/>
    </source>
</evidence>
<dbReference type="PANTHER" id="PTHR13159">
    <property type="entry name" value="RADIAL SPOKEHEAD-RELATED"/>
    <property type="match status" value="1"/>
</dbReference>
<comment type="subcellular location">
    <subcellularLocation>
        <location evidence="1">Cytoplasm</location>
        <location evidence="1">Cytoskeleton</location>
        <location evidence="1">Cilium axoneme</location>
    </subcellularLocation>
</comment>
<evidence type="ECO:0000256" key="6">
    <source>
        <dbReference type="SAM" id="MobiDB-lite"/>
    </source>
</evidence>
<feature type="compositionally biased region" description="Acidic residues" evidence="6">
    <location>
        <begin position="221"/>
        <end position="243"/>
    </location>
</feature>
<feature type="non-terminal residue" evidence="7">
    <location>
        <position position="456"/>
    </location>
</feature>
<comment type="caution">
    <text evidence="7">The sequence shown here is derived from an EMBL/GenBank/DDBJ whole genome shotgun (WGS) entry which is preliminary data.</text>
</comment>
<sequence length="456" mass="52872">MEQEIFDAAKQYLEQKGPDGKSLFDHLSDVILKLFSERPDNPYDSFEAISSDIKNMSVDTSLKEEQTPAQLSSRVLSTIKTSLSLYKKPPPKLDEDGEPIEDEEDGEVPVLPDLPLQNQYLNIVGRGISPLEAQRILMAMQRFAKEKGESVTKIRFFGKFTCVNGFYYVLEGKKTNWDEEDVEEEEDEEEDGPSRKKKIINDFGAHEDLSEPEEVQKKNPEEEEEDKEKSEEEEEEEEEEEDGEPRKKKGKITFPLPPPLPPLDYDLSTPSEVHKGVNAVTYWVSKNLGEEWLQLPEITPTQIEMSRFIRRKLSGNLWGVVWKRYPRFPGREAQYLRCLIARIRHACAVEPILKKKQEEPKDDLAELDKEDENEDEEEEIIQIDEDLVQTLDGWRHIVPVLLQEGRIRASKKKKPVNEDGEEEEEEEEEEDEEEEEEEEGDEENILSKPSRKKLPL</sequence>
<feature type="region of interest" description="Disordered" evidence="6">
    <location>
        <begin position="409"/>
        <end position="456"/>
    </location>
</feature>
<reference evidence="7" key="1">
    <citation type="submission" date="2022-03" db="EMBL/GenBank/DDBJ databases">
        <title>Draft genome sequence of Aduncisulcus paluster, a free-living microaerophilic Fornicata.</title>
        <authorList>
            <person name="Yuyama I."/>
            <person name="Kume K."/>
            <person name="Tamura T."/>
            <person name="Inagaki Y."/>
            <person name="Hashimoto T."/>
        </authorList>
    </citation>
    <scope>NUCLEOTIDE SEQUENCE</scope>
    <source>
        <strain evidence="7">NY0171</strain>
    </source>
</reference>